<protein>
    <submittedName>
        <fullName evidence="1">Uncharacterized protein</fullName>
    </submittedName>
</protein>
<proteinExistence type="predicted"/>
<evidence type="ECO:0000313" key="1">
    <source>
        <dbReference type="EMBL" id="KRZ02347.1"/>
    </source>
</evidence>
<gene>
    <name evidence="1" type="ORF">T11_15420</name>
</gene>
<name>A0A0V1GVT5_9BILA</name>
<reference evidence="1 2" key="1">
    <citation type="submission" date="2015-01" db="EMBL/GenBank/DDBJ databases">
        <title>Evolution of Trichinella species and genotypes.</title>
        <authorList>
            <person name="Korhonen P.K."/>
            <person name="Edoardo P."/>
            <person name="Giuseppe L.R."/>
            <person name="Gasser R.B."/>
        </authorList>
    </citation>
    <scope>NUCLEOTIDE SEQUENCE [LARGE SCALE GENOMIC DNA]</scope>
    <source>
        <strain evidence="1">ISS1029</strain>
    </source>
</reference>
<keyword evidence="2" id="KW-1185">Reference proteome</keyword>
<accession>A0A0V1GVT5</accession>
<dbReference type="AlphaFoldDB" id="A0A0V1GVT5"/>
<evidence type="ECO:0000313" key="2">
    <source>
        <dbReference type="Proteomes" id="UP000055024"/>
    </source>
</evidence>
<sequence>MDTRLRGLWAEHASSALLCPKLNCKRSSTADSFEVCLLFVDVSLLRQRAQGNTEQILTLLNPGIVNAKHGL</sequence>
<dbReference type="EMBL" id="JYDP01000233">
    <property type="protein sequence ID" value="KRZ02347.1"/>
    <property type="molecule type" value="Genomic_DNA"/>
</dbReference>
<organism evidence="1 2">
    <name type="scientific">Trichinella zimbabwensis</name>
    <dbReference type="NCBI Taxonomy" id="268475"/>
    <lineage>
        <taxon>Eukaryota</taxon>
        <taxon>Metazoa</taxon>
        <taxon>Ecdysozoa</taxon>
        <taxon>Nematoda</taxon>
        <taxon>Enoplea</taxon>
        <taxon>Dorylaimia</taxon>
        <taxon>Trichinellida</taxon>
        <taxon>Trichinellidae</taxon>
        <taxon>Trichinella</taxon>
    </lineage>
</organism>
<dbReference type="Proteomes" id="UP000055024">
    <property type="component" value="Unassembled WGS sequence"/>
</dbReference>
<comment type="caution">
    <text evidence="1">The sequence shown here is derived from an EMBL/GenBank/DDBJ whole genome shotgun (WGS) entry which is preliminary data.</text>
</comment>